<keyword evidence="2" id="KW-0479">Metal-binding</keyword>
<dbReference type="InterPro" id="IPR032466">
    <property type="entry name" value="Metal_Hydrolase"/>
</dbReference>
<feature type="domain" description="Amidohydrolase-related" evidence="9">
    <location>
        <begin position="9"/>
        <end position="314"/>
    </location>
</feature>
<dbReference type="PANTHER" id="PTHR21240:SF29">
    <property type="entry name" value="AMIDOHYDROLASE-RELATED DOMAIN-CONTAINING PROTEIN"/>
    <property type="match status" value="1"/>
</dbReference>
<reference evidence="10 11" key="1">
    <citation type="submission" date="2014-04" db="EMBL/GenBank/DDBJ databases">
        <authorList>
            <consortium name="DOE Joint Genome Institute"/>
            <person name="Kuo A."/>
            <person name="Tarkka M."/>
            <person name="Buscot F."/>
            <person name="Kohler A."/>
            <person name="Nagy L.G."/>
            <person name="Floudas D."/>
            <person name="Copeland A."/>
            <person name="Barry K.W."/>
            <person name="Cichocki N."/>
            <person name="Veneault-Fourrey C."/>
            <person name="LaButti K."/>
            <person name="Lindquist E.A."/>
            <person name="Lipzen A."/>
            <person name="Lundell T."/>
            <person name="Morin E."/>
            <person name="Murat C."/>
            <person name="Sun H."/>
            <person name="Tunlid A."/>
            <person name="Henrissat B."/>
            <person name="Grigoriev I.V."/>
            <person name="Hibbett D.S."/>
            <person name="Martin F."/>
            <person name="Nordberg H.P."/>
            <person name="Cantor M.N."/>
            <person name="Hua S.X."/>
        </authorList>
    </citation>
    <scope>NUCLEOTIDE SEQUENCE [LARGE SCALE GENOMIC DNA]</scope>
    <source>
        <strain evidence="10 11">F 1598</strain>
    </source>
</reference>
<accession>A0A0C3BNU7</accession>
<keyword evidence="3 8" id="KW-0210">Decarboxylase</keyword>
<dbReference type="PANTHER" id="PTHR21240">
    <property type="entry name" value="2-AMINO-3-CARBOXYLMUCONATE-6-SEMIALDEHYDE DECARBOXYLASE"/>
    <property type="match status" value="1"/>
</dbReference>
<keyword evidence="4" id="KW-0862">Zinc</keyword>
<name>A0A0C3BNU7_PILCF</name>
<dbReference type="SUPFAM" id="SSF51556">
    <property type="entry name" value="Metallo-dependent hydrolases"/>
    <property type="match status" value="1"/>
</dbReference>
<sequence>MSCPPLSKVDVHHHWVPEIYLRALETAGVDPSTLPPPTSWSLSDSDRMNEQAGAATSIFSAVILKGEASRELTRKVNEVAATFRDQNPRKYGFFAALPSLLDREGALAEIAYASDVLKADGVALFTRYGPGNHYLGHQEFTEIWAELNRRHAVVHIHPTACDNSTLVSSALPLPILDFPHETTRTAVDMILSNTKRNNPNCKVILSHAGGTLPYLITRVAGLVLSETFAKTPKTSQEILDDAKTFYYDLALSSSHAVLKMLLDFVPHDHILYGSDFPYSGSPPVLAFTADLESFPISQELRDMIYFGNAHALLPRLAQS</sequence>
<evidence type="ECO:0000256" key="8">
    <source>
        <dbReference type="RuleBase" id="RU366045"/>
    </source>
</evidence>
<dbReference type="GO" id="GO:0046872">
    <property type="term" value="F:metal ion binding"/>
    <property type="evidence" value="ECO:0007669"/>
    <property type="project" value="UniProtKB-KW"/>
</dbReference>
<dbReference type="EC" id="4.1.1.52" evidence="7"/>
<organism evidence="10 11">
    <name type="scientific">Piloderma croceum (strain F 1598)</name>
    <dbReference type="NCBI Taxonomy" id="765440"/>
    <lineage>
        <taxon>Eukaryota</taxon>
        <taxon>Fungi</taxon>
        <taxon>Dikarya</taxon>
        <taxon>Basidiomycota</taxon>
        <taxon>Agaricomycotina</taxon>
        <taxon>Agaricomycetes</taxon>
        <taxon>Agaricomycetidae</taxon>
        <taxon>Atheliales</taxon>
        <taxon>Atheliaceae</taxon>
        <taxon>Piloderma</taxon>
    </lineage>
</organism>
<evidence type="ECO:0000313" key="10">
    <source>
        <dbReference type="EMBL" id="KIM88138.1"/>
    </source>
</evidence>
<reference evidence="11" key="2">
    <citation type="submission" date="2015-01" db="EMBL/GenBank/DDBJ databases">
        <title>Evolutionary Origins and Diversification of the Mycorrhizal Mutualists.</title>
        <authorList>
            <consortium name="DOE Joint Genome Institute"/>
            <consortium name="Mycorrhizal Genomics Consortium"/>
            <person name="Kohler A."/>
            <person name="Kuo A."/>
            <person name="Nagy L.G."/>
            <person name="Floudas D."/>
            <person name="Copeland A."/>
            <person name="Barry K.W."/>
            <person name="Cichocki N."/>
            <person name="Veneault-Fourrey C."/>
            <person name="LaButti K."/>
            <person name="Lindquist E.A."/>
            <person name="Lipzen A."/>
            <person name="Lundell T."/>
            <person name="Morin E."/>
            <person name="Murat C."/>
            <person name="Riley R."/>
            <person name="Ohm R."/>
            <person name="Sun H."/>
            <person name="Tunlid A."/>
            <person name="Henrissat B."/>
            <person name="Grigoriev I.V."/>
            <person name="Hibbett D.S."/>
            <person name="Martin F."/>
        </authorList>
    </citation>
    <scope>NUCLEOTIDE SEQUENCE [LARGE SCALE GENOMIC DNA]</scope>
    <source>
        <strain evidence="11">F 1598</strain>
    </source>
</reference>
<comment type="similarity">
    <text evidence="1">Belongs to the metallo-dependent hydrolases superfamily. ACMSD family.</text>
</comment>
<keyword evidence="11" id="KW-1185">Reference proteome</keyword>
<evidence type="ECO:0000259" key="9">
    <source>
        <dbReference type="Pfam" id="PF04909"/>
    </source>
</evidence>
<evidence type="ECO:0000256" key="2">
    <source>
        <dbReference type="ARBA" id="ARBA00022723"/>
    </source>
</evidence>
<dbReference type="InterPro" id="IPR032465">
    <property type="entry name" value="ACMSD"/>
</dbReference>
<dbReference type="EMBL" id="KN832977">
    <property type="protein sequence ID" value="KIM88138.1"/>
    <property type="molecule type" value="Genomic_DNA"/>
</dbReference>
<keyword evidence="5 8" id="KW-0456">Lyase</keyword>
<evidence type="ECO:0000313" key="11">
    <source>
        <dbReference type="Proteomes" id="UP000054166"/>
    </source>
</evidence>
<dbReference type="HOGENOM" id="CLU_039329_2_1_1"/>
<evidence type="ECO:0000256" key="4">
    <source>
        <dbReference type="ARBA" id="ARBA00022833"/>
    </source>
</evidence>
<dbReference type="Pfam" id="PF04909">
    <property type="entry name" value="Amidohydro_2"/>
    <property type="match status" value="1"/>
</dbReference>
<evidence type="ECO:0000256" key="7">
    <source>
        <dbReference type="ARBA" id="ARBA00038889"/>
    </source>
</evidence>
<dbReference type="GO" id="GO:0047596">
    <property type="term" value="F:6-methylsalicylate decarboxylase activity"/>
    <property type="evidence" value="ECO:0007669"/>
    <property type="project" value="UniProtKB-EC"/>
</dbReference>
<dbReference type="GO" id="GO:0016787">
    <property type="term" value="F:hydrolase activity"/>
    <property type="evidence" value="ECO:0007669"/>
    <property type="project" value="InterPro"/>
</dbReference>
<dbReference type="Proteomes" id="UP000054166">
    <property type="component" value="Unassembled WGS sequence"/>
</dbReference>
<evidence type="ECO:0000256" key="3">
    <source>
        <dbReference type="ARBA" id="ARBA00022793"/>
    </source>
</evidence>
<protein>
    <recommendedName>
        <fullName evidence="7">6-methylsalicylate decarboxylase</fullName>
        <ecNumber evidence="7">4.1.1.52</ecNumber>
    </recommendedName>
</protein>
<dbReference type="OrthoDB" id="2832284at2759"/>
<evidence type="ECO:0000256" key="1">
    <source>
        <dbReference type="ARBA" id="ARBA00005871"/>
    </source>
</evidence>
<dbReference type="AlphaFoldDB" id="A0A0C3BNU7"/>
<dbReference type="STRING" id="765440.A0A0C3BNU7"/>
<dbReference type="InterPro" id="IPR006680">
    <property type="entry name" value="Amidohydro-rel"/>
</dbReference>
<dbReference type="GO" id="GO:0005829">
    <property type="term" value="C:cytosol"/>
    <property type="evidence" value="ECO:0007669"/>
    <property type="project" value="TreeGrafter"/>
</dbReference>
<evidence type="ECO:0000256" key="6">
    <source>
        <dbReference type="ARBA" id="ARBA00036832"/>
    </source>
</evidence>
<gene>
    <name evidence="10" type="ORF">PILCRDRAFT_62773</name>
</gene>
<comment type="catalytic activity">
    <reaction evidence="6">
        <text>6-methylsalicylate + H(+) = 3-methylphenol + CO2</text>
        <dbReference type="Rhea" id="RHEA:23112"/>
        <dbReference type="ChEBI" id="CHEBI:15378"/>
        <dbReference type="ChEBI" id="CHEBI:16526"/>
        <dbReference type="ChEBI" id="CHEBI:17231"/>
        <dbReference type="ChEBI" id="CHEBI:36658"/>
        <dbReference type="EC" id="4.1.1.52"/>
    </reaction>
    <physiologicalReaction direction="left-to-right" evidence="6">
        <dbReference type="Rhea" id="RHEA:23113"/>
    </physiologicalReaction>
</comment>
<dbReference type="GO" id="GO:0019748">
    <property type="term" value="P:secondary metabolic process"/>
    <property type="evidence" value="ECO:0007669"/>
    <property type="project" value="TreeGrafter"/>
</dbReference>
<evidence type="ECO:0000256" key="5">
    <source>
        <dbReference type="ARBA" id="ARBA00023239"/>
    </source>
</evidence>
<dbReference type="Gene3D" id="3.20.20.140">
    <property type="entry name" value="Metal-dependent hydrolases"/>
    <property type="match status" value="1"/>
</dbReference>
<dbReference type="InParanoid" id="A0A0C3BNU7"/>
<proteinExistence type="inferred from homology"/>